<comment type="caution">
    <text evidence="2">The sequence shown here is derived from an EMBL/GenBank/DDBJ whole genome shotgun (WGS) entry which is preliminary data.</text>
</comment>
<dbReference type="Pfam" id="PF05699">
    <property type="entry name" value="Dimer_Tnp_hAT"/>
    <property type="match status" value="1"/>
</dbReference>
<evidence type="ECO:0000313" key="2">
    <source>
        <dbReference type="EMBL" id="KAL2486900.1"/>
    </source>
</evidence>
<dbReference type="InterPro" id="IPR012337">
    <property type="entry name" value="RNaseH-like_sf"/>
</dbReference>
<proteinExistence type="predicted"/>
<dbReference type="EMBL" id="JBFOLK010000009">
    <property type="protein sequence ID" value="KAL2486900.1"/>
    <property type="molecule type" value="Genomic_DNA"/>
</dbReference>
<evidence type="ECO:0000313" key="3">
    <source>
        <dbReference type="Proteomes" id="UP001604336"/>
    </source>
</evidence>
<dbReference type="AlphaFoldDB" id="A0ABD1REQ8"/>
<organism evidence="2 3">
    <name type="scientific">Abeliophyllum distichum</name>
    <dbReference type="NCBI Taxonomy" id="126358"/>
    <lineage>
        <taxon>Eukaryota</taxon>
        <taxon>Viridiplantae</taxon>
        <taxon>Streptophyta</taxon>
        <taxon>Embryophyta</taxon>
        <taxon>Tracheophyta</taxon>
        <taxon>Spermatophyta</taxon>
        <taxon>Magnoliopsida</taxon>
        <taxon>eudicotyledons</taxon>
        <taxon>Gunneridae</taxon>
        <taxon>Pentapetalae</taxon>
        <taxon>asterids</taxon>
        <taxon>lamiids</taxon>
        <taxon>Lamiales</taxon>
        <taxon>Oleaceae</taxon>
        <taxon>Forsythieae</taxon>
        <taxon>Abeliophyllum</taxon>
    </lineage>
</organism>
<dbReference type="PANTHER" id="PTHR23272:SF161">
    <property type="entry name" value="ZINC FINGER BED DOMAIN-CONTAINING PROTEIN RICESLEEPER 1-LIKE"/>
    <property type="match status" value="1"/>
</dbReference>
<dbReference type="PANTHER" id="PTHR23272">
    <property type="entry name" value="BED FINGER-RELATED"/>
    <property type="match status" value="1"/>
</dbReference>
<dbReference type="SUPFAM" id="SSF53098">
    <property type="entry name" value="Ribonuclease H-like"/>
    <property type="match status" value="1"/>
</dbReference>
<protein>
    <submittedName>
        <fullName evidence="2">Zinc finger BED domain-containing protein RICESLEEPER 1-like</fullName>
    </submittedName>
</protein>
<dbReference type="InterPro" id="IPR008906">
    <property type="entry name" value="HATC_C_dom"/>
</dbReference>
<accession>A0ABD1REQ8</accession>
<name>A0ABD1REQ8_9LAMI</name>
<sequence>MAIYDWYVYFEGSTQISEETRDVDSTSGFSSASHIRTTSSGSSIRMSKFKEKFAAKDTVELKNDMERNLLEPREDVDNEDFDVLNWWRVHESKYTTLSKIAKDVLAI</sequence>
<evidence type="ECO:0000259" key="1">
    <source>
        <dbReference type="Pfam" id="PF05699"/>
    </source>
</evidence>
<dbReference type="Proteomes" id="UP001604336">
    <property type="component" value="Unassembled WGS sequence"/>
</dbReference>
<feature type="domain" description="HAT C-terminal dimerisation" evidence="1">
    <location>
        <begin position="66"/>
        <end position="107"/>
    </location>
</feature>
<gene>
    <name evidence="2" type="ORF">Adt_31656</name>
</gene>
<keyword evidence="3" id="KW-1185">Reference proteome</keyword>
<reference evidence="3" key="1">
    <citation type="submission" date="2024-07" db="EMBL/GenBank/DDBJ databases">
        <title>Two chromosome-level genome assemblies of Korean endemic species Abeliophyllum distichum and Forsythia ovata (Oleaceae).</title>
        <authorList>
            <person name="Jang H."/>
        </authorList>
    </citation>
    <scope>NUCLEOTIDE SEQUENCE [LARGE SCALE GENOMIC DNA]</scope>
</reference>